<dbReference type="AlphaFoldDB" id="A0A8S0VHF2"/>
<evidence type="ECO:0000313" key="4">
    <source>
        <dbReference type="EMBL" id="CAA3031517.1"/>
    </source>
</evidence>
<dbReference type="Proteomes" id="UP000594638">
    <property type="component" value="Unassembled WGS sequence"/>
</dbReference>
<keyword evidence="5" id="KW-1185">Reference proteome</keyword>
<proteinExistence type="inferred from homology"/>
<gene>
    <name evidence="4" type="ORF">OLEA9_A036947</name>
</gene>
<dbReference type="PANTHER" id="PTHR48100:SF34">
    <property type="entry name" value="PHOSPHOGLYCERATE MUTASE-LIKE PROTEIN 4"/>
    <property type="match status" value="1"/>
</dbReference>
<dbReference type="Pfam" id="PF00300">
    <property type="entry name" value="His_Phos_1"/>
    <property type="match status" value="1"/>
</dbReference>
<protein>
    <submittedName>
        <fullName evidence="4">Phosphoglycerate mutase 4</fullName>
    </submittedName>
</protein>
<dbReference type="Gene3D" id="3.40.50.1240">
    <property type="entry name" value="Phosphoglycerate mutase-like"/>
    <property type="match status" value="1"/>
</dbReference>
<dbReference type="Gramene" id="OE9A036947T1">
    <property type="protein sequence ID" value="OE9A036947C1"/>
    <property type="gene ID" value="OE9A036947"/>
</dbReference>
<name>A0A8S0VHF2_OLEEU</name>
<dbReference type="InterPro" id="IPR013078">
    <property type="entry name" value="His_Pase_superF_clade-1"/>
</dbReference>
<dbReference type="FunFam" id="3.40.50.1240:FF:000137">
    <property type="match status" value="1"/>
</dbReference>
<organism evidence="4 5">
    <name type="scientific">Olea europaea subsp. europaea</name>
    <dbReference type="NCBI Taxonomy" id="158383"/>
    <lineage>
        <taxon>Eukaryota</taxon>
        <taxon>Viridiplantae</taxon>
        <taxon>Streptophyta</taxon>
        <taxon>Embryophyta</taxon>
        <taxon>Tracheophyta</taxon>
        <taxon>Spermatophyta</taxon>
        <taxon>Magnoliopsida</taxon>
        <taxon>eudicotyledons</taxon>
        <taxon>Gunneridae</taxon>
        <taxon>Pentapetalae</taxon>
        <taxon>asterids</taxon>
        <taxon>lamiids</taxon>
        <taxon>Lamiales</taxon>
        <taxon>Oleaceae</taxon>
        <taxon>Oleeae</taxon>
        <taxon>Olea</taxon>
    </lineage>
</organism>
<evidence type="ECO:0000256" key="3">
    <source>
        <dbReference type="PIRSR" id="PIRSR613078-2"/>
    </source>
</evidence>
<comment type="caution">
    <text evidence="4">The sequence shown here is derived from an EMBL/GenBank/DDBJ whole genome shotgun (WGS) entry which is preliminary data.</text>
</comment>
<feature type="active site" description="Tele-phosphohistidine intermediate" evidence="2">
    <location>
        <position position="37"/>
    </location>
</feature>
<dbReference type="CDD" id="cd07067">
    <property type="entry name" value="HP_PGM_like"/>
    <property type="match status" value="1"/>
</dbReference>
<dbReference type="InterPro" id="IPR029033">
    <property type="entry name" value="His_PPase_superfam"/>
</dbReference>
<dbReference type="InterPro" id="IPR050275">
    <property type="entry name" value="PGM_Phosphatase"/>
</dbReference>
<reference evidence="4 5" key="1">
    <citation type="submission" date="2019-12" db="EMBL/GenBank/DDBJ databases">
        <authorList>
            <person name="Alioto T."/>
            <person name="Alioto T."/>
            <person name="Gomez Garrido J."/>
        </authorList>
    </citation>
    <scope>NUCLEOTIDE SEQUENCE [LARGE SCALE GENOMIC DNA]</scope>
</reference>
<dbReference type="InterPro" id="IPR001345">
    <property type="entry name" value="PG/BPGM_mutase_AS"/>
</dbReference>
<evidence type="ECO:0000313" key="5">
    <source>
        <dbReference type="Proteomes" id="UP000594638"/>
    </source>
</evidence>
<dbReference type="PROSITE" id="PS00175">
    <property type="entry name" value="PG_MUTASE"/>
    <property type="match status" value="1"/>
</dbReference>
<evidence type="ECO:0000256" key="2">
    <source>
        <dbReference type="PIRSR" id="PIRSR613078-1"/>
    </source>
</evidence>
<dbReference type="SUPFAM" id="SSF53254">
    <property type="entry name" value="Phosphoglycerate mutase-like"/>
    <property type="match status" value="1"/>
</dbReference>
<feature type="active site" description="Proton donor/acceptor" evidence="2">
    <location>
        <position position="112"/>
    </location>
</feature>
<sequence length="238" mass="26212">MADLTSGDLTLPQPDCEGGGEIEAVAPDYTEIIVIRHGQTEWNANRRIQGQLDVDLNDVGRKQAAAVAGRLSKEPKISAVYSSDLKRAYDTAEMIANCCGVSDVFKDRDLRERHMGDLHGVVFHEAAKIRPEAHKAFLSRSRDQEIPVGGESLNQLSERCTSALERIAKKHRGERVIVVTHGATIEELHRRGSNGMSTDNVPNTSVNVFHLFEEDKWSIKSWGDVSHLDGLFGSNGIA</sequence>
<dbReference type="PANTHER" id="PTHR48100">
    <property type="entry name" value="BROAD-SPECIFICITY PHOSPHATASE YOR283W-RELATED"/>
    <property type="match status" value="1"/>
</dbReference>
<dbReference type="EMBL" id="CACTIH010009459">
    <property type="protein sequence ID" value="CAA3031517.1"/>
    <property type="molecule type" value="Genomic_DNA"/>
</dbReference>
<dbReference type="GO" id="GO:0005829">
    <property type="term" value="C:cytosol"/>
    <property type="evidence" value="ECO:0007669"/>
    <property type="project" value="TreeGrafter"/>
</dbReference>
<dbReference type="GO" id="GO:0016791">
    <property type="term" value="F:phosphatase activity"/>
    <property type="evidence" value="ECO:0007669"/>
    <property type="project" value="TreeGrafter"/>
</dbReference>
<dbReference type="OrthoDB" id="354304at2759"/>
<feature type="binding site" evidence="3">
    <location>
        <position position="87"/>
    </location>
    <ligand>
        <name>substrate</name>
    </ligand>
</feature>
<comment type="similarity">
    <text evidence="1">Belongs to the phosphoglycerate mutase family.</text>
</comment>
<feature type="binding site" evidence="3">
    <location>
        <begin position="36"/>
        <end position="43"/>
    </location>
    <ligand>
        <name>substrate</name>
    </ligand>
</feature>
<evidence type="ECO:0000256" key="1">
    <source>
        <dbReference type="ARBA" id="ARBA00038362"/>
    </source>
</evidence>
<accession>A0A8S0VHF2</accession>
<dbReference type="SMART" id="SM00855">
    <property type="entry name" value="PGAM"/>
    <property type="match status" value="1"/>
</dbReference>